<keyword evidence="2" id="KW-1185">Reference proteome</keyword>
<evidence type="ECO:0000313" key="1">
    <source>
        <dbReference type="EMBL" id="RXH68030.1"/>
    </source>
</evidence>
<reference evidence="1 2" key="1">
    <citation type="submission" date="2018-10" db="EMBL/GenBank/DDBJ databases">
        <title>A high-quality apple genome assembly.</title>
        <authorList>
            <person name="Hu J."/>
        </authorList>
    </citation>
    <scope>NUCLEOTIDE SEQUENCE [LARGE SCALE GENOMIC DNA]</scope>
    <source>
        <strain evidence="2">cv. HFTH1</strain>
        <tissue evidence="1">Young leaf</tissue>
    </source>
</reference>
<name>A0A498HB20_MALDO</name>
<organism evidence="1 2">
    <name type="scientific">Malus domestica</name>
    <name type="common">Apple</name>
    <name type="synonym">Pyrus malus</name>
    <dbReference type="NCBI Taxonomy" id="3750"/>
    <lineage>
        <taxon>Eukaryota</taxon>
        <taxon>Viridiplantae</taxon>
        <taxon>Streptophyta</taxon>
        <taxon>Embryophyta</taxon>
        <taxon>Tracheophyta</taxon>
        <taxon>Spermatophyta</taxon>
        <taxon>Magnoliopsida</taxon>
        <taxon>eudicotyledons</taxon>
        <taxon>Gunneridae</taxon>
        <taxon>Pentapetalae</taxon>
        <taxon>rosids</taxon>
        <taxon>fabids</taxon>
        <taxon>Rosales</taxon>
        <taxon>Rosaceae</taxon>
        <taxon>Amygdaloideae</taxon>
        <taxon>Maleae</taxon>
        <taxon>Malus</taxon>
    </lineage>
</organism>
<sequence length="72" mass="8262">MNDCDSAKRIFYQSVYHTIGHIMEDSKALIASITGAIFTHVRRQANRTAHQLARYALLSNLFICPWDRVPRA</sequence>
<evidence type="ECO:0000313" key="2">
    <source>
        <dbReference type="Proteomes" id="UP000290289"/>
    </source>
</evidence>
<proteinExistence type="predicted"/>
<gene>
    <name evidence="1" type="ORF">DVH24_028177</name>
</gene>
<protein>
    <submittedName>
        <fullName evidence="1">Uncharacterized protein</fullName>
    </submittedName>
</protein>
<dbReference type="EMBL" id="RDQH01000343">
    <property type="protein sequence ID" value="RXH68030.1"/>
    <property type="molecule type" value="Genomic_DNA"/>
</dbReference>
<dbReference type="AlphaFoldDB" id="A0A498HB20"/>
<comment type="caution">
    <text evidence="1">The sequence shown here is derived from an EMBL/GenBank/DDBJ whole genome shotgun (WGS) entry which is preliminary data.</text>
</comment>
<dbReference type="Proteomes" id="UP000290289">
    <property type="component" value="Chromosome 17"/>
</dbReference>
<accession>A0A498HB20</accession>